<dbReference type="GO" id="GO:0006397">
    <property type="term" value="P:mRNA processing"/>
    <property type="evidence" value="ECO:0007669"/>
    <property type="project" value="UniProtKB-KW"/>
</dbReference>
<dbReference type="InterPro" id="IPR012337">
    <property type="entry name" value="RNaseH-like_sf"/>
</dbReference>
<reference evidence="28" key="1">
    <citation type="submission" date="2021-03" db="EMBL/GenBank/DDBJ databases">
        <title>Draft genome sequence of rust myrtle Austropuccinia psidii MF-1, a brazilian biotype.</title>
        <authorList>
            <person name="Quecine M.C."/>
            <person name="Pachon D.M.R."/>
            <person name="Bonatelli M.L."/>
            <person name="Correr F.H."/>
            <person name="Franceschini L.M."/>
            <person name="Leite T.F."/>
            <person name="Margarido G.R.A."/>
            <person name="Almeida C.A."/>
            <person name="Ferrarezi J.A."/>
            <person name="Labate C.A."/>
        </authorList>
    </citation>
    <scope>NUCLEOTIDE SEQUENCE</scope>
    <source>
        <strain evidence="28">MF-1</strain>
    </source>
</reference>
<dbReference type="PROSITE" id="PS50994">
    <property type="entry name" value="INTEGRASE"/>
    <property type="match status" value="1"/>
</dbReference>
<evidence type="ECO:0000256" key="4">
    <source>
        <dbReference type="ARBA" id="ARBA00022664"/>
    </source>
</evidence>
<feature type="region of interest" description="Disordered" evidence="25">
    <location>
        <begin position="653"/>
        <end position="688"/>
    </location>
</feature>
<keyword evidence="10" id="KW-0064">Aspartyl protease</keyword>
<dbReference type="GO" id="GO:0006508">
    <property type="term" value="P:proteolysis"/>
    <property type="evidence" value="ECO:0007669"/>
    <property type="project" value="UniProtKB-KW"/>
</dbReference>
<dbReference type="GO" id="GO:0005634">
    <property type="term" value="C:nucleus"/>
    <property type="evidence" value="ECO:0007669"/>
    <property type="project" value="UniProtKB-ARBA"/>
</dbReference>
<evidence type="ECO:0000256" key="17">
    <source>
        <dbReference type="ARBA" id="ARBA00022918"/>
    </source>
</evidence>
<evidence type="ECO:0000256" key="9">
    <source>
        <dbReference type="ARBA" id="ARBA00022741"/>
    </source>
</evidence>
<dbReference type="Pfam" id="PF25597">
    <property type="entry name" value="SH3_retrovirus"/>
    <property type="match status" value="1"/>
</dbReference>
<evidence type="ECO:0000256" key="3">
    <source>
        <dbReference type="ARBA" id="ARBA00022612"/>
    </source>
</evidence>
<dbReference type="Gene3D" id="3.30.420.10">
    <property type="entry name" value="Ribonuclease H-like superfamily/Ribonuclease H"/>
    <property type="match status" value="2"/>
</dbReference>
<dbReference type="GO" id="GO:0006310">
    <property type="term" value="P:DNA recombination"/>
    <property type="evidence" value="ECO:0007669"/>
    <property type="project" value="UniProtKB-KW"/>
</dbReference>
<evidence type="ECO:0000313" key="29">
    <source>
        <dbReference type="Proteomes" id="UP000765509"/>
    </source>
</evidence>
<dbReference type="PROSITE" id="PS50158">
    <property type="entry name" value="ZF_CCHC"/>
    <property type="match status" value="1"/>
</dbReference>
<evidence type="ECO:0000256" key="1">
    <source>
        <dbReference type="ARBA" id="ARBA00002180"/>
    </source>
</evidence>
<keyword evidence="17" id="KW-0695">RNA-directed DNA polymerase</keyword>
<dbReference type="InterPro" id="IPR036875">
    <property type="entry name" value="Znf_CCHC_sf"/>
</dbReference>
<dbReference type="EMBL" id="AVOT02025820">
    <property type="protein sequence ID" value="MBW0517291.1"/>
    <property type="molecule type" value="Genomic_DNA"/>
</dbReference>
<keyword evidence="14" id="KW-0460">Magnesium</keyword>
<dbReference type="InterPro" id="IPR001878">
    <property type="entry name" value="Znf_CCHC"/>
</dbReference>
<evidence type="ECO:0000313" key="28">
    <source>
        <dbReference type="EMBL" id="MBW0517291.1"/>
    </source>
</evidence>
<dbReference type="SUPFAM" id="SSF53098">
    <property type="entry name" value="Ribonuclease H-like"/>
    <property type="match status" value="1"/>
</dbReference>
<dbReference type="Pfam" id="PF14223">
    <property type="entry name" value="Retrotran_gag_2"/>
    <property type="match status" value="1"/>
</dbReference>
<keyword evidence="19" id="KW-0917">Virion maturation</keyword>
<evidence type="ECO:0000256" key="13">
    <source>
        <dbReference type="ARBA" id="ARBA00022840"/>
    </source>
</evidence>
<proteinExistence type="predicted"/>
<evidence type="ECO:0000256" key="2">
    <source>
        <dbReference type="ARBA" id="ARBA00022578"/>
    </source>
</evidence>
<dbReference type="GO" id="GO:0003887">
    <property type="term" value="F:DNA-directed DNA polymerase activity"/>
    <property type="evidence" value="ECO:0007669"/>
    <property type="project" value="UniProtKB-KW"/>
</dbReference>
<evidence type="ECO:0000256" key="15">
    <source>
        <dbReference type="ARBA" id="ARBA00022884"/>
    </source>
</evidence>
<dbReference type="InterPro" id="IPR013103">
    <property type="entry name" value="RVT_2"/>
</dbReference>
<organism evidence="28 29">
    <name type="scientific">Austropuccinia psidii MF-1</name>
    <dbReference type="NCBI Taxonomy" id="1389203"/>
    <lineage>
        <taxon>Eukaryota</taxon>
        <taxon>Fungi</taxon>
        <taxon>Dikarya</taxon>
        <taxon>Basidiomycota</taxon>
        <taxon>Pucciniomycotina</taxon>
        <taxon>Pucciniomycetes</taxon>
        <taxon>Pucciniales</taxon>
        <taxon>Sphaerophragmiaceae</taxon>
        <taxon>Austropuccinia</taxon>
    </lineage>
</organism>
<gene>
    <name evidence="28" type="ORF">O181_057006</name>
</gene>
<keyword evidence="29" id="KW-1185">Reference proteome</keyword>
<dbReference type="SMART" id="SM00343">
    <property type="entry name" value="ZnF_C2HC"/>
    <property type="match status" value="1"/>
</dbReference>
<evidence type="ECO:0000256" key="25">
    <source>
        <dbReference type="SAM" id="MobiDB-lite"/>
    </source>
</evidence>
<dbReference type="GO" id="GO:0008270">
    <property type="term" value="F:zinc ion binding"/>
    <property type="evidence" value="ECO:0007669"/>
    <property type="project" value="UniProtKB-KW"/>
</dbReference>
<dbReference type="GO" id="GO:0032196">
    <property type="term" value="P:transposition"/>
    <property type="evidence" value="ECO:0007669"/>
    <property type="project" value="UniProtKB-KW"/>
</dbReference>
<keyword evidence="18" id="KW-0239">DNA-directed DNA polymerase</keyword>
<keyword evidence="18" id="KW-0808">Transferase</keyword>
<evidence type="ECO:0000256" key="24">
    <source>
        <dbReference type="PROSITE-ProRule" id="PRU00047"/>
    </source>
</evidence>
<keyword evidence="21" id="KW-0511">Multifunctional enzyme</keyword>
<dbReference type="Pfam" id="PF07727">
    <property type="entry name" value="RVT_2"/>
    <property type="match status" value="1"/>
</dbReference>
<evidence type="ECO:0000256" key="19">
    <source>
        <dbReference type="ARBA" id="ARBA00023113"/>
    </source>
</evidence>
<keyword evidence="11" id="KW-0255">Endonuclease</keyword>
<keyword evidence="3" id="KW-1188">Viral release from host cell</keyword>
<keyword evidence="9" id="KW-0547">Nucleotide-binding</keyword>
<keyword evidence="2" id="KW-0815">Transposition</keyword>
<dbReference type="Gene3D" id="4.10.60.10">
    <property type="entry name" value="Zinc finger, CCHC-type"/>
    <property type="match status" value="1"/>
</dbReference>
<dbReference type="InterPro" id="IPR039537">
    <property type="entry name" value="Retrotran_Ty1/copia-like"/>
</dbReference>
<dbReference type="GO" id="GO:0005524">
    <property type="term" value="F:ATP binding"/>
    <property type="evidence" value="ECO:0007669"/>
    <property type="project" value="UniProtKB-KW"/>
</dbReference>
<name>A0A9Q3E7G0_9BASI</name>
<keyword evidence="24" id="KW-0862">Zinc</keyword>
<feature type="compositionally biased region" description="Basic and acidic residues" evidence="25">
    <location>
        <begin position="653"/>
        <end position="667"/>
    </location>
</feature>
<evidence type="ECO:0000256" key="16">
    <source>
        <dbReference type="ARBA" id="ARBA00022908"/>
    </source>
</evidence>
<evidence type="ECO:0000259" key="27">
    <source>
        <dbReference type="PROSITE" id="PS50994"/>
    </source>
</evidence>
<dbReference type="InterPro" id="IPR036397">
    <property type="entry name" value="RNaseH_sf"/>
</dbReference>
<evidence type="ECO:0000256" key="21">
    <source>
        <dbReference type="ARBA" id="ARBA00023268"/>
    </source>
</evidence>
<evidence type="ECO:0000256" key="11">
    <source>
        <dbReference type="ARBA" id="ARBA00022759"/>
    </source>
</evidence>
<evidence type="ECO:0000259" key="26">
    <source>
        <dbReference type="PROSITE" id="PS50158"/>
    </source>
</evidence>
<dbReference type="Pfam" id="PF22936">
    <property type="entry name" value="Pol_BBD"/>
    <property type="match status" value="1"/>
</dbReference>
<dbReference type="GO" id="GO:0004519">
    <property type="term" value="F:endonuclease activity"/>
    <property type="evidence" value="ECO:0007669"/>
    <property type="project" value="UniProtKB-KW"/>
</dbReference>
<evidence type="ECO:0000256" key="18">
    <source>
        <dbReference type="ARBA" id="ARBA00022932"/>
    </source>
</evidence>
<keyword evidence="24" id="KW-0863">Zinc-finger</keyword>
<dbReference type="GO" id="GO:0015074">
    <property type="term" value="P:DNA integration"/>
    <property type="evidence" value="ECO:0007669"/>
    <property type="project" value="UniProtKB-KW"/>
</dbReference>
<keyword evidence="7" id="KW-0540">Nuclease</keyword>
<dbReference type="Proteomes" id="UP000765509">
    <property type="component" value="Unassembled WGS sequence"/>
</dbReference>
<evidence type="ECO:0000256" key="23">
    <source>
        <dbReference type="ARBA" id="ARBA00049244"/>
    </source>
</evidence>
<dbReference type="InterPro" id="IPR043502">
    <property type="entry name" value="DNA/RNA_pol_sf"/>
</dbReference>
<keyword evidence="15" id="KW-0694">RNA-binding</keyword>
<comment type="caution">
    <text evidence="28">The sequence shown here is derived from an EMBL/GenBank/DDBJ whole genome shotgun (WGS) entry which is preliminary data.</text>
</comment>
<protein>
    <submittedName>
        <fullName evidence="28">Uncharacterized protein</fullName>
    </submittedName>
</protein>
<dbReference type="GO" id="GO:0003723">
    <property type="term" value="F:RNA binding"/>
    <property type="evidence" value="ECO:0007669"/>
    <property type="project" value="UniProtKB-KW"/>
</dbReference>
<evidence type="ECO:0000256" key="5">
    <source>
        <dbReference type="ARBA" id="ARBA00022670"/>
    </source>
</evidence>
<evidence type="ECO:0000256" key="8">
    <source>
        <dbReference type="ARBA" id="ARBA00022723"/>
    </source>
</evidence>
<dbReference type="Pfam" id="PF00665">
    <property type="entry name" value="rve"/>
    <property type="match status" value="1"/>
</dbReference>
<evidence type="ECO:0000256" key="22">
    <source>
        <dbReference type="ARBA" id="ARBA00048173"/>
    </source>
</evidence>
<dbReference type="PANTHER" id="PTHR42648">
    <property type="entry name" value="TRANSPOSASE, PUTATIVE-RELATED"/>
    <property type="match status" value="1"/>
</dbReference>
<comment type="catalytic activity">
    <reaction evidence="23">
        <text>DNA(n) + a 2'-deoxyribonucleoside 5'-triphosphate = DNA(n+1) + diphosphate</text>
        <dbReference type="Rhea" id="RHEA:22508"/>
        <dbReference type="Rhea" id="RHEA-COMP:17339"/>
        <dbReference type="Rhea" id="RHEA-COMP:17340"/>
        <dbReference type="ChEBI" id="CHEBI:33019"/>
        <dbReference type="ChEBI" id="CHEBI:61560"/>
        <dbReference type="ChEBI" id="CHEBI:173112"/>
        <dbReference type="EC" id="2.7.7.7"/>
    </reaction>
</comment>
<comment type="function">
    <text evidence="1">The aspartyl protease (PR) mediates the proteolytic cleavages of the Gag and Gag-Pol polyproteins after assembly of the VLP.</text>
</comment>
<keyword evidence="13" id="KW-0067">ATP-binding</keyword>
<evidence type="ECO:0000256" key="6">
    <source>
        <dbReference type="ARBA" id="ARBA00022695"/>
    </source>
</evidence>
<dbReference type="GO" id="GO:0003964">
    <property type="term" value="F:RNA-directed DNA polymerase activity"/>
    <property type="evidence" value="ECO:0007669"/>
    <property type="project" value="UniProtKB-KW"/>
</dbReference>
<evidence type="ECO:0000256" key="7">
    <source>
        <dbReference type="ARBA" id="ARBA00022722"/>
    </source>
</evidence>
<evidence type="ECO:0000256" key="14">
    <source>
        <dbReference type="ARBA" id="ARBA00022842"/>
    </source>
</evidence>
<dbReference type="SUPFAM" id="SSF56672">
    <property type="entry name" value="DNA/RNA polymerases"/>
    <property type="match status" value="1"/>
</dbReference>
<keyword evidence="16" id="KW-0229">DNA integration</keyword>
<dbReference type="Pfam" id="PF00098">
    <property type="entry name" value="zf-CCHC"/>
    <property type="match status" value="1"/>
</dbReference>
<dbReference type="OrthoDB" id="413361at2759"/>
<dbReference type="CDD" id="cd09272">
    <property type="entry name" value="RNase_HI_RT_Ty1"/>
    <property type="match status" value="1"/>
</dbReference>
<evidence type="ECO:0000256" key="12">
    <source>
        <dbReference type="ARBA" id="ARBA00022801"/>
    </source>
</evidence>
<keyword evidence="20" id="KW-0233">DNA recombination</keyword>
<dbReference type="PANTHER" id="PTHR42648:SF11">
    <property type="entry name" value="TRANSPOSON TY4-P GAG-POL POLYPROTEIN"/>
    <property type="match status" value="1"/>
</dbReference>
<sequence length="1422" mass="163830">MDKPDNNRRIILKDGNYVTWVTAIEAELRHIGCWKFVDGVDDVITEEKKEKSYCLIMRHLDESIVAFVGNKISPEEKGDGRALWKMLKEKYVGSGVQAQGIALDKFLELKFKNLDQWIDDLRTTTKRMSLTGTDVNNALVTRLAIRTLPHKYESLIRLLTYGNQYPTIEEIIISVEKDRALFQVKNEEKDEVALTVDRGNHAPNFICYSCGKPGHIARHCRSKEKTKSYQARMAKAEDIKGEEESIAFIAIDSLKIKGEALISKFEKNTILDSGASDHMFARREDFSRFETSDGGVQIGQEGVKIPIKGKGEVVKYSNGKKLVFENALYVPDLPYNLISLVQIWKKDGELKKLTDSTFSITQNKKKIFGGKINNGLLHIHFDEKHAVLSEHERLGHNGSKEGCEACHFGKDTRSRFKNRLNRTDIPIEELSIDLMGPITPESLGGSKYILVVVDTGTRFSWVRMLKDKTYAKEEVIKVVQMIEKRFENHVKRVVCDGGKEFVNKILKSFCEDRGIYLIVTTPHTPQHNGIVERINRTLMDKARTLMNDSGLPKELWAELLNTSNFLRVRISEKEPSPYEKLFNIKPNLNRIKRLGCRAYVTSNAYKKKLDRRSESGVLVGYEQEFGVYRILMDNNQTVIKSRDVHFVQDELPYKDTPKEKGDQISHEEDFDEPIEPAKDPTLEEEVSNERQPLIIRIRNTLTSNESNCRQQAEQGVLNVEGANNTKKRPHWDWEIQNKAPKDISSEISSNNILNSRTRHQALLTELIQNKKNEKEALKIFSLFIEQKDEAFNKTDSLPAIAMYNYTEEENPDNITNAKSRSDWFQWKEAYFSELDSIADQGVFDIYEKDDVPKGKTIINTRWVFTRKFDENGDLKRYKARCVARGFKQKQGIDYQETFSPTGRLSTLRFLISHAVQIGQKIRQADFVTAYLNSKLEEEETVFTELPDGFMEWVQESKPEFYEDSRFKKVIRNPNKFVLKLNKSLYGLKQAARSWYQTLSRWLIKNGFRISQADPCLFLKDKAILFAWVDDIILIGDKADIVIKELQDNFKINDLGIASHILGIKLVRNDNSIQMIQTHYIEELLRKYNMEDCKISLTPMQSNIKLELATQAEDDEFKSLNLDYRSAIGSLNYLSQCTRPDIAYAVGHLSQFLEKTSSQHWTSFKRILRYLKGTKNLGITYHQTGENEIIGYSDSSWAEDLERRSWSGHVFTFAKGIISWKSKKLGGVSSSSTEAEYRAYLSAFHEGKWLSLLQSEITNKTRKKITIYSDNQGAISRAKNPIYHSRTKHIDVHYNSIKDLIENNEIEIKYLQTEDLLADCLTKALDRNKQNKFISLMGMVTLTDHKAILAKKICQFNQQRSHSESRGRVEQSITECNVDHWKMNKSIAQRTKKLQNKVNNQIQLYLIERTKGGKDIPLLIQNT</sequence>
<keyword evidence="4" id="KW-0507">mRNA processing</keyword>
<keyword evidence="8" id="KW-0479">Metal-binding</keyword>
<accession>A0A9Q3E7G0</accession>
<keyword evidence="6" id="KW-0548">Nucleotidyltransferase</keyword>
<dbReference type="InterPro" id="IPR057670">
    <property type="entry name" value="SH3_retrovirus"/>
</dbReference>
<comment type="catalytic activity">
    <reaction evidence="22">
        <text>DNA(n) + a 2'-deoxyribonucleoside 5'-triphosphate = DNA(n+1) + diphosphate</text>
        <dbReference type="Rhea" id="RHEA:22508"/>
        <dbReference type="Rhea" id="RHEA-COMP:17339"/>
        <dbReference type="Rhea" id="RHEA-COMP:17340"/>
        <dbReference type="ChEBI" id="CHEBI:33019"/>
        <dbReference type="ChEBI" id="CHEBI:61560"/>
        <dbReference type="ChEBI" id="CHEBI:173112"/>
        <dbReference type="EC" id="2.7.7.49"/>
    </reaction>
</comment>
<feature type="domain" description="Integrase catalytic" evidence="27">
    <location>
        <begin position="422"/>
        <end position="585"/>
    </location>
</feature>
<dbReference type="InterPro" id="IPR001584">
    <property type="entry name" value="Integrase_cat-core"/>
</dbReference>
<keyword evidence="5" id="KW-0645">Protease</keyword>
<feature type="domain" description="CCHC-type" evidence="26">
    <location>
        <begin position="207"/>
        <end position="222"/>
    </location>
</feature>
<keyword evidence="12" id="KW-0378">Hydrolase</keyword>
<evidence type="ECO:0000256" key="10">
    <source>
        <dbReference type="ARBA" id="ARBA00022750"/>
    </source>
</evidence>
<evidence type="ECO:0000256" key="20">
    <source>
        <dbReference type="ARBA" id="ARBA00023172"/>
    </source>
</evidence>
<dbReference type="GO" id="GO:0004190">
    <property type="term" value="F:aspartic-type endopeptidase activity"/>
    <property type="evidence" value="ECO:0007669"/>
    <property type="project" value="UniProtKB-KW"/>
</dbReference>
<dbReference type="SUPFAM" id="SSF57756">
    <property type="entry name" value="Retrovirus zinc finger-like domains"/>
    <property type="match status" value="1"/>
</dbReference>
<dbReference type="InterPro" id="IPR054722">
    <property type="entry name" value="PolX-like_BBD"/>
</dbReference>